<protein>
    <submittedName>
        <fullName evidence="1">Uncharacterized protein</fullName>
    </submittedName>
</protein>
<evidence type="ECO:0000313" key="1">
    <source>
        <dbReference type="EMBL" id="KAI8433961.1"/>
    </source>
</evidence>
<comment type="caution">
    <text evidence="1">The sequence shown here is derived from an EMBL/GenBank/DDBJ whole genome shotgun (WGS) entry which is preliminary data.</text>
</comment>
<dbReference type="EMBL" id="CM046121">
    <property type="protein sequence ID" value="KAI8433961.1"/>
    <property type="molecule type" value="Genomic_DNA"/>
</dbReference>
<dbReference type="Proteomes" id="UP001064048">
    <property type="component" value="Chromosome 21"/>
</dbReference>
<accession>A0ACC0KBS1</accession>
<sequence>MTSNSSYNNDKVVTGEVEYPATDPASGAFFQTDYKKNEDLKLMLDGSKDSLKLEAMKRIIGMIAKGRDASDLGVPRKRPQRAAPLDPDHRLLLRAAKPLLQSRNAGVVVAVAQLFYHAGPGKPEIKGLLKNDNSATSDSESDSDSSSSSDESGSDSSGHSSGDMSITPPVGELMRAVVMPEARWDAEQKKLRGMTEFIGLNIFTLSIKQYLKSIYKKFGKITKINPFNSTHDSNRNFTLKKDQKVNFLEVISLKSRIIKEEKKLIEILKTNPRTDIDEYENATAVACSGQYPTRGDSLQPRPPPPLPRALPPSGVGLRKPTFPGCYLLNRMSTSSVKSARSERQAGSEAEAAPHEPQALSSSVSAALSMHCASSDVHAAFSSMVAATIKHTTLKP</sequence>
<gene>
    <name evidence="1" type="ORF">MSG28_012117</name>
</gene>
<keyword evidence="2" id="KW-1185">Reference proteome</keyword>
<evidence type="ECO:0000313" key="2">
    <source>
        <dbReference type="Proteomes" id="UP001064048"/>
    </source>
</evidence>
<reference evidence="1 2" key="1">
    <citation type="journal article" date="2022" name="Genome Biol. Evol.">
        <title>The Spruce Budworm Genome: Reconstructing the Evolutionary History of Antifreeze Proteins.</title>
        <authorList>
            <person name="Beliveau C."/>
            <person name="Gagne P."/>
            <person name="Picq S."/>
            <person name="Vernygora O."/>
            <person name="Keeling C.I."/>
            <person name="Pinkney K."/>
            <person name="Doucet D."/>
            <person name="Wen F."/>
            <person name="Johnston J.S."/>
            <person name="Maaroufi H."/>
            <person name="Boyle B."/>
            <person name="Laroche J."/>
            <person name="Dewar K."/>
            <person name="Juretic N."/>
            <person name="Blackburn G."/>
            <person name="Nisole A."/>
            <person name="Brunet B."/>
            <person name="Brandao M."/>
            <person name="Lumley L."/>
            <person name="Duan J."/>
            <person name="Quan G."/>
            <person name="Lucarotti C.J."/>
            <person name="Roe A.D."/>
            <person name="Sperling F.A.H."/>
            <person name="Levesque R.C."/>
            <person name="Cusson M."/>
        </authorList>
    </citation>
    <scope>NUCLEOTIDE SEQUENCE [LARGE SCALE GENOMIC DNA]</scope>
    <source>
        <strain evidence="1">Glfc:IPQL:Cfum</strain>
    </source>
</reference>
<organism evidence="1 2">
    <name type="scientific">Choristoneura fumiferana</name>
    <name type="common">Spruce budworm moth</name>
    <name type="synonym">Archips fumiferana</name>
    <dbReference type="NCBI Taxonomy" id="7141"/>
    <lineage>
        <taxon>Eukaryota</taxon>
        <taxon>Metazoa</taxon>
        <taxon>Ecdysozoa</taxon>
        <taxon>Arthropoda</taxon>
        <taxon>Hexapoda</taxon>
        <taxon>Insecta</taxon>
        <taxon>Pterygota</taxon>
        <taxon>Neoptera</taxon>
        <taxon>Endopterygota</taxon>
        <taxon>Lepidoptera</taxon>
        <taxon>Glossata</taxon>
        <taxon>Ditrysia</taxon>
        <taxon>Tortricoidea</taxon>
        <taxon>Tortricidae</taxon>
        <taxon>Tortricinae</taxon>
        <taxon>Choristoneura</taxon>
    </lineage>
</organism>
<proteinExistence type="predicted"/>
<name>A0ACC0KBS1_CHOFU</name>